<comment type="function">
    <text evidence="8">Catalyzes the stereoinversion of LL-2,6-diaminopimelate (L,L-DAP) to meso-diaminopimelate (meso-DAP), a precursor of L-lysine and an essential component of the bacterial peptidoglycan.</text>
</comment>
<comment type="caution">
    <text evidence="8">Lacks conserved residue(s) required for the propagation of feature annotation.</text>
</comment>
<proteinExistence type="inferred from homology"/>
<dbReference type="RefSeq" id="WP_269443986.1">
    <property type="nucleotide sequence ID" value="NZ_CP097463.1"/>
</dbReference>
<dbReference type="EMBL" id="CP097463">
    <property type="protein sequence ID" value="WAX57447.1"/>
    <property type="molecule type" value="Genomic_DNA"/>
</dbReference>
<evidence type="ECO:0000313" key="11">
    <source>
        <dbReference type="Proteomes" id="UP001164693"/>
    </source>
</evidence>
<comment type="subcellular location">
    <subcellularLocation>
        <location evidence="8">Cytoplasm</location>
    </subcellularLocation>
</comment>
<comment type="similarity">
    <text evidence="2 8">Belongs to the diaminopimelate epimerase family.</text>
</comment>
<keyword evidence="6 8" id="KW-0413">Isomerase</keyword>
<dbReference type="Gene3D" id="3.10.310.10">
    <property type="entry name" value="Diaminopimelate Epimerase, Chain A, domain 1"/>
    <property type="match status" value="2"/>
</dbReference>
<feature type="binding site" evidence="8">
    <location>
        <position position="154"/>
    </location>
    <ligand>
        <name>substrate</name>
    </ligand>
</feature>
<keyword evidence="11" id="KW-1185">Reference proteome</keyword>
<dbReference type="InterPro" id="IPR001653">
    <property type="entry name" value="DAP_epimerase_DapF"/>
</dbReference>
<evidence type="ECO:0000256" key="2">
    <source>
        <dbReference type="ARBA" id="ARBA00010219"/>
    </source>
</evidence>
<sequence>MRVLKGHGTGNDFVLVPDLDGALELTPELVRALCARHTGIGADGVLRVVRAAKDPDGARYAADAEFFMDYRNADGSLAEMCGNGVRVFMAYLQRACVVDHDAAVATRGGIVRVQTGADGVITVDMGQPRVLADRPVVTAAPLPPTPGARVELPNPHVVVEVGEPADLAALELSDPPLVEPARPGGQNVEFVVRTGPRQLLMRVHERGVGETQSCGTGICAAVVAAATAEGSERDDTVWQVQVPGGSCSVTWRADGTVLLSGPAVIVAELDLDDSWLEAALAAAGSA</sequence>
<feature type="binding site" evidence="8">
    <location>
        <begin position="205"/>
        <end position="206"/>
    </location>
    <ligand>
        <name>substrate</name>
    </ligand>
</feature>
<evidence type="ECO:0000313" key="10">
    <source>
        <dbReference type="EMBL" id="WAX57447.1"/>
    </source>
</evidence>
<comment type="pathway">
    <text evidence="1 8">Amino-acid biosynthesis; L-lysine biosynthesis via DAP pathway; DL-2,6-diaminopimelate from LL-2,6-diaminopimelate: step 1/1.</text>
</comment>
<feature type="active site" description="Proton donor" evidence="8">
    <location>
        <position position="81"/>
    </location>
</feature>
<dbReference type="SUPFAM" id="SSF54506">
    <property type="entry name" value="Diaminopimelate epimerase-like"/>
    <property type="match status" value="2"/>
</dbReference>
<feature type="active site" evidence="9">
    <location>
        <position position="81"/>
    </location>
</feature>
<evidence type="ECO:0000256" key="5">
    <source>
        <dbReference type="ARBA" id="ARBA00023154"/>
    </source>
</evidence>
<feature type="site" description="Could be important to modulate the pK values of the two catalytic cysteine residues" evidence="8">
    <location>
        <position position="205"/>
    </location>
</feature>
<dbReference type="PROSITE" id="PS01326">
    <property type="entry name" value="DAP_EPIMERASE"/>
    <property type="match status" value="1"/>
</dbReference>
<evidence type="ECO:0000256" key="7">
    <source>
        <dbReference type="ARBA" id="ARBA00051712"/>
    </source>
</evidence>
<comment type="subunit">
    <text evidence="8">Homodimer.</text>
</comment>
<evidence type="ECO:0000256" key="4">
    <source>
        <dbReference type="ARBA" id="ARBA00022605"/>
    </source>
</evidence>
<feature type="site" description="Could be important to modulate the pK values of the two catalytic cysteine residues" evidence="8">
    <location>
        <position position="156"/>
    </location>
</feature>
<dbReference type="HAMAP" id="MF_00197">
    <property type="entry name" value="DAP_epimerase"/>
    <property type="match status" value="1"/>
</dbReference>
<feature type="binding site" evidence="8">
    <location>
        <position position="72"/>
    </location>
    <ligand>
        <name>substrate</name>
    </ligand>
</feature>
<dbReference type="Proteomes" id="UP001164693">
    <property type="component" value="Chromosome"/>
</dbReference>
<feature type="binding site" evidence="8">
    <location>
        <position position="187"/>
    </location>
    <ligand>
        <name>substrate</name>
    </ligand>
</feature>
<keyword evidence="5 8" id="KW-0457">Lysine biosynthesis</keyword>
<evidence type="ECO:0000256" key="8">
    <source>
        <dbReference type="HAMAP-Rule" id="MF_00197"/>
    </source>
</evidence>
<organism evidence="10 11">
    <name type="scientific">Jatrophihabitans cynanchi</name>
    <dbReference type="NCBI Taxonomy" id="2944128"/>
    <lineage>
        <taxon>Bacteria</taxon>
        <taxon>Bacillati</taxon>
        <taxon>Actinomycetota</taxon>
        <taxon>Actinomycetes</taxon>
        <taxon>Jatrophihabitantales</taxon>
        <taxon>Jatrophihabitantaceae</taxon>
        <taxon>Jatrophihabitans</taxon>
    </lineage>
</organism>
<feature type="active site" description="Proton acceptor" evidence="8">
    <location>
        <position position="214"/>
    </location>
</feature>
<keyword evidence="4 8" id="KW-0028">Amino-acid biosynthesis</keyword>
<dbReference type="NCBIfam" id="TIGR00652">
    <property type="entry name" value="DapF"/>
    <property type="match status" value="1"/>
</dbReference>
<dbReference type="EC" id="5.1.1.7" evidence="3 8"/>
<dbReference type="InterPro" id="IPR018510">
    <property type="entry name" value="DAP_epimerase_AS"/>
</dbReference>
<evidence type="ECO:0000256" key="6">
    <source>
        <dbReference type="ARBA" id="ARBA00023235"/>
    </source>
</evidence>
<feature type="binding site" evidence="8">
    <location>
        <begin position="82"/>
        <end position="83"/>
    </location>
    <ligand>
        <name>substrate</name>
    </ligand>
</feature>
<reference evidence="10" key="1">
    <citation type="submission" date="2022-05" db="EMBL/GenBank/DDBJ databases">
        <title>Jatrophihabitans sp. SB3-54 whole genome sequence.</title>
        <authorList>
            <person name="Suh M.K."/>
            <person name="Eom M.K."/>
            <person name="Kim J.S."/>
            <person name="Kim H.S."/>
            <person name="Do H.E."/>
            <person name="Shin Y.K."/>
            <person name="Lee J.-S."/>
        </authorList>
    </citation>
    <scope>NUCLEOTIDE SEQUENCE</scope>
    <source>
        <strain evidence="10">SB3-54</strain>
    </source>
</reference>
<dbReference type="GO" id="GO:0008837">
    <property type="term" value="F:diaminopimelate epimerase activity"/>
    <property type="evidence" value="ECO:0007669"/>
    <property type="project" value="UniProtKB-EC"/>
</dbReference>
<feature type="binding site" evidence="8">
    <location>
        <begin position="215"/>
        <end position="216"/>
    </location>
    <ligand>
        <name>substrate</name>
    </ligand>
</feature>
<protein>
    <recommendedName>
        <fullName evidence="3 8">Diaminopimelate epimerase</fullName>
        <shortName evidence="8">DAP epimerase</shortName>
        <ecNumber evidence="3 8">5.1.1.7</ecNumber>
    </recommendedName>
    <alternativeName>
        <fullName evidence="8">PLP-independent amino acid racemase</fullName>
    </alternativeName>
</protein>
<feature type="binding site" evidence="8">
    <location>
        <position position="11"/>
    </location>
    <ligand>
        <name>substrate</name>
    </ligand>
</feature>
<comment type="catalytic activity">
    <reaction evidence="7 8">
        <text>(2S,6S)-2,6-diaminopimelate = meso-2,6-diaminopimelate</text>
        <dbReference type="Rhea" id="RHEA:15393"/>
        <dbReference type="ChEBI" id="CHEBI:57609"/>
        <dbReference type="ChEBI" id="CHEBI:57791"/>
        <dbReference type="EC" id="5.1.1.7"/>
    </reaction>
</comment>
<gene>
    <name evidence="8 10" type="primary">dapF</name>
    <name evidence="10" type="ORF">M6B22_01455</name>
</gene>
<accession>A0ABY7JXZ8</accession>
<dbReference type="PANTHER" id="PTHR31689">
    <property type="entry name" value="DIAMINOPIMELATE EPIMERASE, CHLOROPLASTIC"/>
    <property type="match status" value="1"/>
</dbReference>
<evidence type="ECO:0000256" key="1">
    <source>
        <dbReference type="ARBA" id="ARBA00005196"/>
    </source>
</evidence>
<dbReference type="PANTHER" id="PTHR31689:SF0">
    <property type="entry name" value="DIAMINOPIMELATE EPIMERASE"/>
    <property type="match status" value="1"/>
</dbReference>
<keyword evidence="8" id="KW-0963">Cytoplasm</keyword>
<name>A0ABY7JXZ8_9ACTN</name>
<evidence type="ECO:0000256" key="9">
    <source>
        <dbReference type="PROSITE-ProRule" id="PRU10125"/>
    </source>
</evidence>
<dbReference type="Pfam" id="PF01678">
    <property type="entry name" value="DAP_epimerase"/>
    <property type="match status" value="2"/>
</dbReference>
<evidence type="ECO:0000256" key="3">
    <source>
        <dbReference type="ARBA" id="ARBA00013080"/>
    </source>
</evidence>